<keyword evidence="2" id="KW-0560">Oxidoreductase</keyword>
<accession>A0ABU8CDQ4</accession>
<keyword evidence="5" id="KW-1185">Reference proteome</keyword>
<evidence type="ECO:0000256" key="2">
    <source>
        <dbReference type="RuleBase" id="RU364000"/>
    </source>
</evidence>
<dbReference type="PANTHER" id="PTHR44154">
    <property type="entry name" value="QUINONE OXIDOREDUCTASE"/>
    <property type="match status" value="1"/>
</dbReference>
<dbReference type="Proteomes" id="UP001375382">
    <property type="component" value="Unassembled WGS sequence"/>
</dbReference>
<name>A0ABU8CDQ4_9GAMM</name>
<dbReference type="InterPro" id="IPR051603">
    <property type="entry name" value="Zinc-ADH_QOR/CCCR"/>
</dbReference>
<evidence type="ECO:0000313" key="4">
    <source>
        <dbReference type="EMBL" id="MEH8019566.1"/>
    </source>
</evidence>
<evidence type="ECO:0000259" key="3">
    <source>
        <dbReference type="SMART" id="SM00829"/>
    </source>
</evidence>
<evidence type="ECO:0000313" key="5">
    <source>
        <dbReference type="Proteomes" id="UP001375382"/>
    </source>
</evidence>
<organism evidence="4 5">
    <name type="scientific">Rheinheimera muenzenbergensis</name>
    <dbReference type="NCBI Taxonomy" id="1193628"/>
    <lineage>
        <taxon>Bacteria</taxon>
        <taxon>Pseudomonadati</taxon>
        <taxon>Pseudomonadota</taxon>
        <taxon>Gammaproteobacteria</taxon>
        <taxon>Chromatiales</taxon>
        <taxon>Chromatiaceae</taxon>
        <taxon>Rheinheimera</taxon>
    </lineage>
</organism>
<dbReference type="RefSeq" id="WP_418334815.1">
    <property type="nucleotide sequence ID" value="NZ_JALAAR010000033.1"/>
</dbReference>
<dbReference type="SUPFAM" id="SSF50129">
    <property type="entry name" value="GroES-like"/>
    <property type="match status" value="1"/>
</dbReference>
<comment type="caution">
    <text evidence="4">The sequence shown here is derived from an EMBL/GenBank/DDBJ whole genome shotgun (WGS) entry which is preliminary data.</text>
</comment>
<evidence type="ECO:0000256" key="1">
    <source>
        <dbReference type="ARBA" id="ARBA00022857"/>
    </source>
</evidence>
<dbReference type="InterPro" id="IPR020843">
    <property type="entry name" value="ER"/>
</dbReference>
<sequence length="360" mass="38674">MSQAIHTALPKTMRAIGYTASLPIDNPQALQDLTLPLPSLKPHDLLVKISAIAANPVDYKIRQNRPGRAEKPEILGWDAVGTVVATGDAVTLFQTGDQVFYAGALDRPGANSEFHAVDERLVGLKPNTLSAAEAAALPLTAITAWELLFDRLQLDQPATTPATYRQKVLLISGAAGGVGSIMVQLAKCRSNAIVIGTASRPESQDWVKALGADYVINHQLPLAEELTRIGIKEVSHIASLVDTAAYYDQFIAALAPQGKLALIDDPKTALDIRPLKLKSLSLHWELMFTRSLFQTPDQQQQHQLLTEVAKLVDSGQLKSTVGQQLGAINAANLRRAHALLEQGQVMGKLVLAGFTGATPQ</sequence>
<dbReference type="NCBIfam" id="TIGR02817">
    <property type="entry name" value="adh_fam_1"/>
    <property type="match status" value="1"/>
</dbReference>
<gene>
    <name evidence="4" type="ORF">MN202_20210</name>
</gene>
<keyword evidence="2" id="KW-0479">Metal-binding</keyword>
<feature type="domain" description="Enoyl reductase (ER)" evidence="3">
    <location>
        <begin position="28"/>
        <end position="351"/>
    </location>
</feature>
<dbReference type="InterPro" id="IPR013154">
    <property type="entry name" value="ADH-like_N"/>
</dbReference>
<dbReference type="EMBL" id="JALAAR010000033">
    <property type="protein sequence ID" value="MEH8019566.1"/>
    <property type="molecule type" value="Genomic_DNA"/>
</dbReference>
<dbReference type="InterPro" id="IPR011032">
    <property type="entry name" value="GroES-like_sf"/>
</dbReference>
<proteinExistence type="inferred from homology"/>
<reference evidence="4 5" key="1">
    <citation type="journal article" date="2023" name="Ecotoxicol. Environ. Saf.">
        <title>Mercury remediation potential of mercury-resistant strain Rheinheimera metallidurans sp. nov. isolated from a municipal waste dumping site.</title>
        <authorList>
            <person name="Yadav V."/>
            <person name="Manjhi A."/>
            <person name="Vadakedath N."/>
        </authorList>
    </citation>
    <scope>NUCLEOTIDE SEQUENCE [LARGE SCALE GENOMIC DNA]</scope>
    <source>
        <strain evidence="4 5">E-49</strain>
    </source>
</reference>
<dbReference type="Gene3D" id="3.40.50.720">
    <property type="entry name" value="NAD(P)-binding Rossmann-like Domain"/>
    <property type="match status" value="1"/>
</dbReference>
<dbReference type="Pfam" id="PF08240">
    <property type="entry name" value="ADH_N"/>
    <property type="match status" value="1"/>
</dbReference>
<keyword evidence="2" id="KW-0862">Zinc</keyword>
<keyword evidence="1" id="KW-0521">NADP</keyword>
<dbReference type="InterPro" id="IPR014182">
    <property type="entry name" value="ADH_Zn_typ-1"/>
</dbReference>
<dbReference type="SUPFAM" id="SSF51735">
    <property type="entry name" value="NAD(P)-binding Rossmann-fold domains"/>
    <property type="match status" value="1"/>
</dbReference>
<dbReference type="SMART" id="SM00829">
    <property type="entry name" value="PKS_ER"/>
    <property type="match status" value="1"/>
</dbReference>
<dbReference type="CDD" id="cd08252">
    <property type="entry name" value="AL_MDR"/>
    <property type="match status" value="1"/>
</dbReference>
<dbReference type="InterPro" id="IPR036291">
    <property type="entry name" value="NAD(P)-bd_dom_sf"/>
</dbReference>
<comment type="similarity">
    <text evidence="2">Belongs to the zinc-containing alcohol dehydrogenase family. Quinone oxidoreductase subfamily.</text>
</comment>
<dbReference type="Gene3D" id="3.90.180.10">
    <property type="entry name" value="Medium-chain alcohol dehydrogenases, catalytic domain"/>
    <property type="match status" value="1"/>
</dbReference>
<protein>
    <recommendedName>
        <fullName evidence="2">Zinc-type alcohol dehydrogenase-like protein</fullName>
    </recommendedName>
</protein>
<dbReference type="Pfam" id="PF13602">
    <property type="entry name" value="ADH_zinc_N_2"/>
    <property type="match status" value="1"/>
</dbReference>
<dbReference type="PANTHER" id="PTHR44154:SF1">
    <property type="entry name" value="QUINONE OXIDOREDUCTASE"/>
    <property type="match status" value="1"/>
</dbReference>